<evidence type="ECO:0000313" key="8">
    <source>
        <dbReference type="Proteomes" id="UP000824540"/>
    </source>
</evidence>
<feature type="domain" description="AMP-binding enzyme C-terminal" evidence="5">
    <location>
        <begin position="289"/>
        <end position="364"/>
    </location>
</feature>
<comment type="similarity">
    <text evidence="1">Belongs to the ATP-dependent AMP-binding enzyme family.</text>
</comment>
<dbReference type="OrthoDB" id="408177at2759"/>
<feature type="region of interest" description="Disordered" evidence="3">
    <location>
        <begin position="428"/>
        <end position="471"/>
    </location>
</feature>
<dbReference type="Gene3D" id="2.130.10.10">
    <property type="entry name" value="YVTN repeat-like/Quinoprotein amine dehydrogenase"/>
    <property type="match status" value="2"/>
</dbReference>
<dbReference type="EMBL" id="JAFBMS010000278">
    <property type="protein sequence ID" value="KAG9331887.1"/>
    <property type="molecule type" value="Genomic_DNA"/>
</dbReference>
<dbReference type="GO" id="GO:0043041">
    <property type="term" value="P:amino acid activation for nonribosomal peptide biosynthetic process"/>
    <property type="evidence" value="ECO:0007669"/>
    <property type="project" value="TreeGrafter"/>
</dbReference>
<dbReference type="InterPro" id="IPR042099">
    <property type="entry name" value="ANL_N_sf"/>
</dbReference>
<dbReference type="InterPro" id="IPR018391">
    <property type="entry name" value="PQQ_b-propeller_rpt"/>
</dbReference>
<dbReference type="InterPro" id="IPR020845">
    <property type="entry name" value="AMP-binding_CS"/>
</dbReference>
<dbReference type="SUPFAM" id="SSF50998">
    <property type="entry name" value="Quinoprotein alcohol dehydrogenase-like"/>
    <property type="match status" value="1"/>
</dbReference>
<dbReference type="Proteomes" id="UP000824540">
    <property type="component" value="Unassembled WGS sequence"/>
</dbReference>
<name>A0A8T2N5T6_9TELE</name>
<keyword evidence="2" id="KW-0443">Lipid metabolism</keyword>
<evidence type="ECO:0000313" key="7">
    <source>
        <dbReference type="EMBL" id="KAG9331887.1"/>
    </source>
</evidence>
<organism evidence="7 8">
    <name type="scientific">Albula glossodonta</name>
    <name type="common">roundjaw bonefish</name>
    <dbReference type="NCBI Taxonomy" id="121402"/>
    <lineage>
        <taxon>Eukaryota</taxon>
        <taxon>Metazoa</taxon>
        <taxon>Chordata</taxon>
        <taxon>Craniata</taxon>
        <taxon>Vertebrata</taxon>
        <taxon>Euteleostomi</taxon>
        <taxon>Actinopterygii</taxon>
        <taxon>Neopterygii</taxon>
        <taxon>Teleostei</taxon>
        <taxon>Albuliformes</taxon>
        <taxon>Albulidae</taxon>
        <taxon>Albula</taxon>
    </lineage>
</organism>
<proteinExistence type="inferred from homology"/>
<protein>
    <recommendedName>
        <fullName evidence="9">Acyl-CoA synthetase family member 4</fullName>
    </recommendedName>
</protein>
<evidence type="ECO:0008006" key="9">
    <source>
        <dbReference type="Google" id="ProtNLM"/>
    </source>
</evidence>
<dbReference type="PROSITE" id="PS00455">
    <property type="entry name" value="AMP_BINDING"/>
    <property type="match status" value="1"/>
</dbReference>
<evidence type="ECO:0000256" key="3">
    <source>
        <dbReference type="SAM" id="MobiDB-lite"/>
    </source>
</evidence>
<accession>A0A8T2N5T6</accession>
<dbReference type="InterPro" id="IPR011047">
    <property type="entry name" value="Quinoprotein_ADH-like_sf"/>
</dbReference>
<dbReference type="Pfam" id="PF13193">
    <property type="entry name" value="AMP-binding_C"/>
    <property type="match status" value="1"/>
</dbReference>
<dbReference type="Pfam" id="PF13570">
    <property type="entry name" value="Beta-prop_ACSF4"/>
    <property type="match status" value="1"/>
</dbReference>
<dbReference type="AlphaFoldDB" id="A0A8T2N5T6"/>
<dbReference type="InterPro" id="IPR000873">
    <property type="entry name" value="AMP-dep_synth/lig_dom"/>
</dbReference>
<dbReference type="SUPFAM" id="SSF56801">
    <property type="entry name" value="Acetyl-CoA synthetase-like"/>
    <property type="match status" value="1"/>
</dbReference>
<dbReference type="PANTHER" id="PTHR44394:SF1">
    <property type="entry name" value="BETA-ALANINE-ACTIVATING ENZYME"/>
    <property type="match status" value="1"/>
</dbReference>
<dbReference type="Gene3D" id="3.30.300.30">
    <property type="match status" value="1"/>
</dbReference>
<dbReference type="InterPro" id="IPR002372">
    <property type="entry name" value="PQQ_rpt_dom"/>
</dbReference>
<evidence type="ECO:0000259" key="6">
    <source>
        <dbReference type="Pfam" id="PF13570"/>
    </source>
</evidence>
<reference evidence="7" key="1">
    <citation type="thesis" date="2021" institute="BYU ScholarsArchive" country="Provo, UT, USA">
        <title>Applications of and Algorithms for Genome Assembly and Genomic Analyses with an Emphasis on Marine Teleosts.</title>
        <authorList>
            <person name="Pickett B.D."/>
        </authorList>
    </citation>
    <scope>NUCLEOTIDE SEQUENCE</scope>
    <source>
        <strain evidence="7">HI-2016</strain>
    </source>
</reference>
<feature type="domain" description="Pyrrolo-quinoline quinone repeat" evidence="6">
    <location>
        <begin position="658"/>
        <end position="828"/>
    </location>
</feature>
<evidence type="ECO:0000259" key="5">
    <source>
        <dbReference type="Pfam" id="PF13193"/>
    </source>
</evidence>
<evidence type="ECO:0000259" key="4">
    <source>
        <dbReference type="Pfam" id="PF00501"/>
    </source>
</evidence>
<dbReference type="Gene3D" id="3.40.50.12780">
    <property type="entry name" value="N-terminal domain of ligase-like"/>
    <property type="match status" value="1"/>
</dbReference>
<dbReference type="InterPro" id="IPR045851">
    <property type="entry name" value="AMP-bd_C_sf"/>
</dbReference>
<dbReference type="Gene3D" id="2.40.128.630">
    <property type="match status" value="1"/>
</dbReference>
<evidence type="ECO:0000256" key="2">
    <source>
        <dbReference type="ARBA" id="ARBA00023098"/>
    </source>
</evidence>
<dbReference type="InterPro" id="IPR052091">
    <property type="entry name" value="Beta-ala_Activ/Resist"/>
</dbReference>
<dbReference type="InterPro" id="IPR015943">
    <property type="entry name" value="WD40/YVTN_repeat-like_dom_sf"/>
</dbReference>
<gene>
    <name evidence="7" type="ORF">JZ751_016625</name>
</gene>
<feature type="domain" description="AMP-dependent synthetase/ligase" evidence="4">
    <location>
        <begin position="84"/>
        <end position="175"/>
    </location>
</feature>
<dbReference type="GO" id="GO:0006629">
    <property type="term" value="P:lipid metabolic process"/>
    <property type="evidence" value="ECO:0007669"/>
    <property type="project" value="UniProtKB-KW"/>
</dbReference>
<evidence type="ECO:0000256" key="1">
    <source>
        <dbReference type="ARBA" id="ARBA00006432"/>
    </source>
</evidence>
<dbReference type="InterPro" id="IPR025110">
    <property type="entry name" value="AMP-bd_C"/>
</dbReference>
<keyword evidence="8" id="KW-1185">Reference proteome</keyword>
<dbReference type="PANTHER" id="PTHR44394">
    <property type="entry name" value="BETA-ALANINE-ACTIVATING ENZYME"/>
    <property type="match status" value="1"/>
</dbReference>
<comment type="caution">
    <text evidence="7">The sequence shown here is derived from an EMBL/GenBank/DDBJ whole genome shotgun (WGS) entry which is preliminary data.</text>
</comment>
<dbReference type="Pfam" id="PF00501">
    <property type="entry name" value="AMP-binding"/>
    <property type="match status" value="1"/>
</dbReference>
<dbReference type="SMART" id="SM00564">
    <property type="entry name" value="PQQ"/>
    <property type="match status" value="5"/>
</dbReference>
<sequence length="831" mass="89506">MVQKSASMHSTRVAVTFDSCNERFQSTFFPHLHVEVCGVWHNQGLTLVKIQRKGLVPWSLDQGMQEQCGDGQVEEQQQQLAVMAERDAGRQGALAYILHTSGTTGSPKTVRVPHQCIMPNIQHLRDLFQVTPDDVVFMASPLTFDPSVVEMFLSLSSGACLLIVPSHTHITGAIWGACLAGLGAEWLVHAAGAGTRNLDSVPLGSALRDTVVEVRGEDGAVVTQGDGQIFIGGQERVCFLGTEMTVAKGTMRGTGDWVQVRDSHLYYLGRRDRLVKRHGQKLHLDALHQVLESLPQVEMCAVTLWEGKRVVAFVVPTSSSEDPVPSSGALKREILAGLSGLLPSHCVPDSILLLPELPLTSHGKVNMRKLLQVYERQRAPLISQDALGKRDTLRKHLQILWRVILNGSFSDLLCHVAMATFEMAPLALPPDHSSPPPAKKKLQDSSSPPPAKKKLQDSSSPVTAKKKLQDSSSPVCLKRRLMEFVVVRRAGEVVEMPHPISSQGCKQLPRPNERTDHTTAGPLEGVVGGAEVGGQRSGLRLRVRWRSDTGRCVDASAVLLVHHLGGAEPGGAVAFVGSHSHRLQAIHLQSGEMVWERVLGGRIEASAAVTCCGSLIVIGCYDGQVYFLAVDTGKTHWAIGTGDAVKCSPVVDTQTGLDTGALVWTYSSTAPFFSSPCCCDTVLCIGSVDGSIYGFSHTGHMMWQFPTSGPVFSSPCSLPASLANQTVFCGSHDGGVYCVRSCSGSLVWRFGAGAKVFSSPFLFEDLEWGSGGLVAVASTDGTLYILGAEDGELRASLSLPGEIFSSPVLWRRTLVVGCRNDYVYGIELTTS</sequence>